<protein>
    <submittedName>
        <fullName evidence="2">Uncharacterized protein</fullName>
    </submittedName>
</protein>
<accession>A0A165QFY9</accession>
<proteinExistence type="predicted"/>
<dbReference type="EMBL" id="KV425883">
    <property type="protein sequence ID" value="KZW03555.1"/>
    <property type="molecule type" value="Genomic_DNA"/>
</dbReference>
<feature type="signal peptide" evidence="1">
    <location>
        <begin position="1"/>
        <end position="17"/>
    </location>
</feature>
<dbReference type="Pfam" id="PF19271">
    <property type="entry name" value="Nis1"/>
    <property type="match status" value="1"/>
</dbReference>
<dbReference type="AlphaFoldDB" id="A0A165QFY9"/>
<organism evidence="2 3">
    <name type="scientific">Exidia glandulosa HHB12029</name>
    <dbReference type="NCBI Taxonomy" id="1314781"/>
    <lineage>
        <taxon>Eukaryota</taxon>
        <taxon>Fungi</taxon>
        <taxon>Dikarya</taxon>
        <taxon>Basidiomycota</taxon>
        <taxon>Agaricomycotina</taxon>
        <taxon>Agaricomycetes</taxon>
        <taxon>Auriculariales</taxon>
        <taxon>Exidiaceae</taxon>
        <taxon>Exidia</taxon>
    </lineage>
</organism>
<name>A0A165QFY9_EXIGL</name>
<evidence type="ECO:0000313" key="2">
    <source>
        <dbReference type="EMBL" id="KZW03555.1"/>
    </source>
</evidence>
<dbReference type="OrthoDB" id="3300094at2759"/>
<dbReference type="Proteomes" id="UP000077266">
    <property type="component" value="Unassembled WGS sequence"/>
</dbReference>
<dbReference type="InParanoid" id="A0A165QFY9"/>
<keyword evidence="1" id="KW-0732">Signal</keyword>
<reference evidence="2 3" key="1">
    <citation type="journal article" date="2016" name="Mol. Biol. Evol.">
        <title>Comparative Genomics of Early-Diverging Mushroom-Forming Fungi Provides Insights into the Origins of Lignocellulose Decay Capabilities.</title>
        <authorList>
            <person name="Nagy L.G."/>
            <person name="Riley R."/>
            <person name="Tritt A."/>
            <person name="Adam C."/>
            <person name="Daum C."/>
            <person name="Floudas D."/>
            <person name="Sun H."/>
            <person name="Yadav J.S."/>
            <person name="Pangilinan J."/>
            <person name="Larsson K.H."/>
            <person name="Matsuura K."/>
            <person name="Barry K."/>
            <person name="Labutti K."/>
            <person name="Kuo R."/>
            <person name="Ohm R.A."/>
            <person name="Bhattacharya S.S."/>
            <person name="Shirouzu T."/>
            <person name="Yoshinaga Y."/>
            <person name="Martin F.M."/>
            <person name="Grigoriev I.V."/>
            <person name="Hibbett D.S."/>
        </authorList>
    </citation>
    <scope>NUCLEOTIDE SEQUENCE [LARGE SCALE GENOMIC DNA]</scope>
    <source>
        <strain evidence="2 3">HHB12029</strain>
    </source>
</reference>
<evidence type="ECO:0000256" key="1">
    <source>
        <dbReference type="SAM" id="SignalP"/>
    </source>
</evidence>
<evidence type="ECO:0000313" key="3">
    <source>
        <dbReference type="Proteomes" id="UP000077266"/>
    </source>
</evidence>
<sequence length="142" mass="14604">MFKSLATVLCAIAAASARITSIAPLESTFQASNASTLTVTFNTENGQNPVFDWFAAIGVMPAAGRADPTALGTFVANVDFVAIGQSLTPTGNFSVDIPVNTTKAITRGDAQYVLTAAIMSSAGVEEFTVANFLNVTFSAATA</sequence>
<dbReference type="InterPro" id="IPR045469">
    <property type="entry name" value="Nis1"/>
</dbReference>
<keyword evidence="3" id="KW-1185">Reference proteome</keyword>
<feature type="chain" id="PRO_5007864892" evidence="1">
    <location>
        <begin position="18"/>
        <end position="142"/>
    </location>
</feature>
<gene>
    <name evidence="2" type="ORF">EXIGLDRAFT_721762</name>
</gene>